<protein>
    <submittedName>
        <fullName evidence="3 4">Uncharacterized protein</fullName>
    </submittedName>
</protein>
<proteinExistence type="predicted"/>
<feature type="region of interest" description="Disordered" evidence="1">
    <location>
        <begin position="177"/>
        <end position="201"/>
    </location>
</feature>
<dbReference type="HOGENOM" id="CLU_1361578_0_0_1"/>
<dbReference type="AlphaFoldDB" id="R7UIU3"/>
<sequence length="201" mass="22018">MSQATPSIEIYVLSCLPRGSHEDAVNYVTDLIKDMQRETLVEMDAEAKVDAGRIEPTEEAMAVGYDQSDSFLWNDILGFKIWEMLVAFGALVAGVFIMNVLWVHCTPEDDVTQEAAPQNNTVVGERLSQGLMVVPGQNGPEIYAPVNLPVRAHILSQQYAANGYGATLPRHITPPPLTAVPSAPGFHDLEEPPPYSEISRE</sequence>
<keyword evidence="2" id="KW-0472">Membrane</keyword>
<reference evidence="3 5" key="2">
    <citation type="journal article" date="2013" name="Nature">
        <title>Insights into bilaterian evolution from three spiralian genomes.</title>
        <authorList>
            <person name="Simakov O."/>
            <person name="Marletaz F."/>
            <person name="Cho S.J."/>
            <person name="Edsinger-Gonzales E."/>
            <person name="Havlak P."/>
            <person name="Hellsten U."/>
            <person name="Kuo D.H."/>
            <person name="Larsson T."/>
            <person name="Lv J."/>
            <person name="Arendt D."/>
            <person name="Savage R."/>
            <person name="Osoegawa K."/>
            <person name="de Jong P."/>
            <person name="Grimwood J."/>
            <person name="Chapman J.A."/>
            <person name="Shapiro H."/>
            <person name="Aerts A."/>
            <person name="Otillar R.P."/>
            <person name="Terry A.Y."/>
            <person name="Boore J.L."/>
            <person name="Grigoriev I.V."/>
            <person name="Lindberg D.R."/>
            <person name="Seaver E.C."/>
            <person name="Weisblat D.A."/>
            <person name="Putnam N.H."/>
            <person name="Rokhsar D.S."/>
        </authorList>
    </citation>
    <scope>NUCLEOTIDE SEQUENCE</scope>
    <source>
        <strain evidence="3 5">I ESC-2004</strain>
    </source>
</reference>
<feature type="transmembrane region" description="Helical" evidence="2">
    <location>
        <begin position="81"/>
        <end position="103"/>
    </location>
</feature>
<name>R7UIU3_CAPTE</name>
<reference evidence="5" key="1">
    <citation type="submission" date="2012-12" db="EMBL/GenBank/DDBJ databases">
        <authorList>
            <person name="Hellsten U."/>
            <person name="Grimwood J."/>
            <person name="Chapman J.A."/>
            <person name="Shapiro H."/>
            <person name="Aerts A."/>
            <person name="Otillar R.P."/>
            <person name="Terry A.Y."/>
            <person name="Boore J.L."/>
            <person name="Simakov O."/>
            <person name="Marletaz F."/>
            <person name="Cho S.-J."/>
            <person name="Edsinger-Gonzales E."/>
            <person name="Havlak P."/>
            <person name="Kuo D.-H."/>
            <person name="Larsson T."/>
            <person name="Lv J."/>
            <person name="Arendt D."/>
            <person name="Savage R."/>
            <person name="Osoegawa K."/>
            <person name="de Jong P."/>
            <person name="Lindberg D.R."/>
            <person name="Seaver E.C."/>
            <person name="Weisblat D.A."/>
            <person name="Putnam N.H."/>
            <person name="Grigoriev I.V."/>
            <person name="Rokhsar D.S."/>
        </authorList>
    </citation>
    <scope>NUCLEOTIDE SEQUENCE</scope>
    <source>
        <strain evidence="5">I ESC-2004</strain>
    </source>
</reference>
<evidence type="ECO:0000256" key="2">
    <source>
        <dbReference type="SAM" id="Phobius"/>
    </source>
</evidence>
<dbReference type="Proteomes" id="UP000014760">
    <property type="component" value="Unassembled WGS sequence"/>
</dbReference>
<keyword evidence="5" id="KW-1185">Reference proteome</keyword>
<keyword evidence="2" id="KW-1133">Transmembrane helix</keyword>
<evidence type="ECO:0000256" key="1">
    <source>
        <dbReference type="SAM" id="MobiDB-lite"/>
    </source>
</evidence>
<dbReference type="EnsemblMetazoa" id="CapteT195850">
    <property type="protein sequence ID" value="CapteP195850"/>
    <property type="gene ID" value="CapteG195850"/>
</dbReference>
<dbReference type="EMBL" id="KB302959">
    <property type="protein sequence ID" value="ELU03723.1"/>
    <property type="molecule type" value="Genomic_DNA"/>
</dbReference>
<keyword evidence="2" id="KW-0812">Transmembrane</keyword>
<evidence type="ECO:0000313" key="5">
    <source>
        <dbReference type="Proteomes" id="UP000014760"/>
    </source>
</evidence>
<dbReference type="EMBL" id="AMQN01008366">
    <property type="status" value="NOT_ANNOTATED_CDS"/>
    <property type="molecule type" value="Genomic_DNA"/>
</dbReference>
<accession>R7UIU3</accession>
<gene>
    <name evidence="3" type="ORF">CAPTEDRAFT_195850</name>
</gene>
<organism evidence="3">
    <name type="scientific">Capitella teleta</name>
    <name type="common">Polychaete worm</name>
    <dbReference type="NCBI Taxonomy" id="283909"/>
    <lineage>
        <taxon>Eukaryota</taxon>
        <taxon>Metazoa</taxon>
        <taxon>Spiralia</taxon>
        <taxon>Lophotrochozoa</taxon>
        <taxon>Annelida</taxon>
        <taxon>Polychaeta</taxon>
        <taxon>Sedentaria</taxon>
        <taxon>Scolecida</taxon>
        <taxon>Capitellidae</taxon>
        <taxon>Capitella</taxon>
    </lineage>
</organism>
<reference evidence="4" key="3">
    <citation type="submission" date="2015-06" db="UniProtKB">
        <authorList>
            <consortium name="EnsemblMetazoa"/>
        </authorList>
    </citation>
    <scope>IDENTIFICATION</scope>
</reference>
<evidence type="ECO:0000313" key="4">
    <source>
        <dbReference type="EnsemblMetazoa" id="CapteP195850"/>
    </source>
</evidence>
<evidence type="ECO:0000313" key="3">
    <source>
        <dbReference type="EMBL" id="ELU03723.1"/>
    </source>
</evidence>